<accession>A0ACB7Z394</accession>
<dbReference type="EMBL" id="CM037154">
    <property type="protein sequence ID" value="KAH7859972.1"/>
    <property type="molecule type" value="Genomic_DNA"/>
</dbReference>
<name>A0ACB7Z394_9ERIC</name>
<dbReference type="Proteomes" id="UP000828048">
    <property type="component" value="Chromosome 4"/>
</dbReference>
<keyword evidence="2" id="KW-1185">Reference proteome</keyword>
<protein>
    <submittedName>
        <fullName evidence="1">Uncharacterized protein</fullName>
    </submittedName>
</protein>
<sequence>MQPLVDELKELWNNGALTYDASSGETFQMRAALMWTIHDWPAFGDVSGWRTKGHYACYTCNNEPYYESLRSKTAYLYHRCYLPENDPERRKKGAYNGMSETRKRSLELPMNKILEQLNRVPDISFGKYPNNKKRPRFDPNWTKVSLLYDMPYWKKQKLRHYIDAMHVIKKFSEAICGTMLGLEGKNKDTDKAREDMEDRGIRKELWLTQLPNGKLKRFVSNRAQPEGSIVEAYIVKECITFCSMYLDGVETVHNQPERNADLGERREGLTIFTEIARPIGLISRDGEMSQELRDIAHWFLLYNSPELEKYLEEHKAMLFIRVGENIIDKQRKEFPKWFKDCMNRLRVEESPEATDELWSLANGPNSLVKEYSGCIINGVRFHTRELDNRRTSQNSGVLVGGDHEGVMHDFYGHLSNVWEFEYMCCKKVVLFQCEWYNTGNTGRTRTIRSDAHCTSIDVTSRWYQSDPFVLPSQAKQVFYLNDTKWGKPWQVVQQVQHRGVFDVSEVDHEELSDPIGCDEAFQQESITSFVPIDVDADFRCHRAGFEDEEMLGVGLSDEIIEENTDDEDGEIPDVDMDSDMDYDM</sequence>
<reference evidence="1 2" key="1">
    <citation type="journal article" date="2021" name="Hortic Res">
        <title>High-quality reference genome and annotation aids understanding of berry development for evergreen blueberry (Vaccinium darrowii).</title>
        <authorList>
            <person name="Yu J."/>
            <person name="Hulse-Kemp A.M."/>
            <person name="Babiker E."/>
            <person name="Staton M."/>
        </authorList>
    </citation>
    <scope>NUCLEOTIDE SEQUENCE [LARGE SCALE GENOMIC DNA]</scope>
    <source>
        <strain evidence="2">cv. NJ 8807/NJ 8810</strain>
        <tissue evidence="1">Young leaf</tissue>
    </source>
</reference>
<evidence type="ECO:0000313" key="1">
    <source>
        <dbReference type="EMBL" id="KAH7859972.1"/>
    </source>
</evidence>
<evidence type="ECO:0000313" key="2">
    <source>
        <dbReference type="Proteomes" id="UP000828048"/>
    </source>
</evidence>
<proteinExistence type="predicted"/>
<comment type="caution">
    <text evidence="1">The sequence shown here is derived from an EMBL/GenBank/DDBJ whole genome shotgun (WGS) entry which is preliminary data.</text>
</comment>
<gene>
    <name evidence="1" type="ORF">Vadar_007692</name>
</gene>
<organism evidence="1 2">
    <name type="scientific">Vaccinium darrowii</name>
    <dbReference type="NCBI Taxonomy" id="229202"/>
    <lineage>
        <taxon>Eukaryota</taxon>
        <taxon>Viridiplantae</taxon>
        <taxon>Streptophyta</taxon>
        <taxon>Embryophyta</taxon>
        <taxon>Tracheophyta</taxon>
        <taxon>Spermatophyta</taxon>
        <taxon>Magnoliopsida</taxon>
        <taxon>eudicotyledons</taxon>
        <taxon>Gunneridae</taxon>
        <taxon>Pentapetalae</taxon>
        <taxon>asterids</taxon>
        <taxon>Ericales</taxon>
        <taxon>Ericaceae</taxon>
        <taxon>Vaccinioideae</taxon>
        <taxon>Vaccinieae</taxon>
        <taxon>Vaccinium</taxon>
    </lineage>
</organism>